<feature type="non-terminal residue" evidence="5">
    <location>
        <position position="334"/>
    </location>
</feature>
<accession>A0ABN8PSW5</accession>
<keyword evidence="6" id="KW-1185">Reference proteome</keyword>
<feature type="region of interest" description="Disordered" evidence="4">
    <location>
        <begin position="1"/>
        <end position="28"/>
    </location>
</feature>
<evidence type="ECO:0000256" key="3">
    <source>
        <dbReference type="ARBA" id="ARBA00023054"/>
    </source>
</evidence>
<dbReference type="PANTHER" id="PTHR12394:SF12">
    <property type="entry name" value="LD08195P"/>
    <property type="match status" value="1"/>
</dbReference>
<protein>
    <submittedName>
        <fullName evidence="5">Uncharacterized protein</fullName>
    </submittedName>
</protein>
<feature type="region of interest" description="Disordered" evidence="4">
    <location>
        <begin position="153"/>
        <end position="186"/>
    </location>
</feature>
<evidence type="ECO:0000256" key="1">
    <source>
        <dbReference type="ARBA" id="ARBA00006788"/>
    </source>
</evidence>
<keyword evidence="3" id="KW-0175">Coiled coil</keyword>
<gene>
    <name evidence="5" type="ORF">PLOB_00047285</name>
</gene>
<dbReference type="Pfam" id="PF07763">
    <property type="entry name" value="FEZ"/>
    <property type="match status" value="1"/>
</dbReference>
<feature type="compositionally biased region" description="Polar residues" evidence="4">
    <location>
        <begin position="158"/>
        <end position="178"/>
    </location>
</feature>
<dbReference type="Proteomes" id="UP001159405">
    <property type="component" value="Unassembled WGS sequence"/>
</dbReference>
<keyword evidence="2" id="KW-0597">Phosphoprotein</keyword>
<evidence type="ECO:0000256" key="4">
    <source>
        <dbReference type="SAM" id="MobiDB-lite"/>
    </source>
</evidence>
<feature type="compositionally biased region" description="Basic and acidic residues" evidence="4">
    <location>
        <begin position="1"/>
        <end position="10"/>
    </location>
</feature>
<name>A0ABN8PSW5_9CNID</name>
<comment type="caution">
    <text evidence="5">The sequence shown here is derived from an EMBL/GenBank/DDBJ whole genome shotgun (WGS) entry which is preliminary data.</text>
</comment>
<dbReference type="PANTHER" id="PTHR12394">
    <property type="entry name" value="ZYGIN"/>
    <property type="match status" value="1"/>
</dbReference>
<evidence type="ECO:0000313" key="5">
    <source>
        <dbReference type="EMBL" id="CAH3150159.1"/>
    </source>
</evidence>
<dbReference type="InterPro" id="IPR011680">
    <property type="entry name" value="FEZ"/>
</dbReference>
<proteinExistence type="inferred from homology"/>
<dbReference type="EMBL" id="CALNXK010000088">
    <property type="protein sequence ID" value="CAH3150159.1"/>
    <property type="molecule type" value="Genomic_DNA"/>
</dbReference>
<organism evidence="5 6">
    <name type="scientific">Porites lobata</name>
    <dbReference type="NCBI Taxonomy" id="104759"/>
    <lineage>
        <taxon>Eukaryota</taxon>
        <taxon>Metazoa</taxon>
        <taxon>Cnidaria</taxon>
        <taxon>Anthozoa</taxon>
        <taxon>Hexacorallia</taxon>
        <taxon>Scleractinia</taxon>
        <taxon>Fungiina</taxon>
        <taxon>Poritidae</taxon>
        <taxon>Porites</taxon>
    </lineage>
</organism>
<evidence type="ECO:0000256" key="2">
    <source>
        <dbReference type="ARBA" id="ARBA00022553"/>
    </source>
</evidence>
<comment type="similarity">
    <text evidence="1">Belongs to the zygin family.</text>
</comment>
<sequence length="334" mass="36949">MAGSEDRGPSDDNSEAEWSDFSSNSSTTNALDSLPFSLRSLDPIFVLNTIISCFPRQSDSSAALSASDRAPNTSGTNDRILDGVDASLTTYGDPLVWRGSQTEAKYSRALNLLLISRENKLPSWQLKEDGEYALSRTFDFHKFAENFKAQSSDKRWSSDSNGLEQDFTSAKSTGQPSLSCDSDSENSEDDEIFLVFRGKPNSRLSRLSELSNGELSDLKQEMAAYVKEYSDVLIEELTLREELEREKEVKNKFISTLLTVQSKIRELQAGQTKGKKGFSTNSGKYLTTVIPYDDFDGGPSTKVLLQLIEIMDALLADSPTVPGLLTEYILKGEC</sequence>
<evidence type="ECO:0000313" key="6">
    <source>
        <dbReference type="Proteomes" id="UP001159405"/>
    </source>
</evidence>
<reference evidence="5 6" key="1">
    <citation type="submission" date="2022-05" db="EMBL/GenBank/DDBJ databases">
        <authorList>
            <consortium name="Genoscope - CEA"/>
            <person name="William W."/>
        </authorList>
    </citation>
    <scope>NUCLEOTIDE SEQUENCE [LARGE SCALE GENOMIC DNA]</scope>
</reference>